<evidence type="ECO:0000256" key="1">
    <source>
        <dbReference type="ARBA" id="ARBA00022741"/>
    </source>
</evidence>
<dbReference type="GO" id="GO:0140664">
    <property type="term" value="F:ATP-dependent DNA damage sensor activity"/>
    <property type="evidence" value="ECO:0007669"/>
    <property type="project" value="InterPro"/>
</dbReference>
<dbReference type="PANTHER" id="PTHR11361:SF34">
    <property type="entry name" value="DNA MISMATCH REPAIR PROTEIN MSH1, MITOCHONDRIAL"/>
    <property type="match status" value="1"/>
</dbReference>
<dbReference type="InterPro" id="IPR000432">
    <property type="entry name" value="DNA_mismatch_repair_MutS_C"/>
</dbReference>
<evidence type="ECO:0000256" key="3">
    <source>
        <dbReference type="ARBA" id="ARBA00023125"/>
    </source>
</evidence>
<dbReference type="EMBL" id="VLLI01000010">
    <property type="protein sequence ID" value="TWI97609.1"/>
    <property type="molecule type" value="Genomic_DNA"/>
</dbReference>
<dbReference type="AlphaFoldDB" id="A0A562TVG8"/>
<evidence type="ECO:0000313" key="5">
    <source>
        <dbReference type="EMBL" id="TWI97609.1"/>
    </source>
</evidence>
<evidence type="ECO:0000256" key="2">
    <source>
        <dbReference type="ARBA" id="ARBA00022840"/>
    </source>
</evidence>
<dbReference type="SUPFAM" id="SSF52540">
    <property type="entry name" value="P-loop containing nucleoside triphosphate hydrolases"/>
    <property type="match status" value="1"/>
</dbReference>
<reference evidence="5 6" key="1">
    <citation type="submission" date="2019-07" db="EMBL/GenBank/DDBJ databases">
        <title>Genomic Encyclopedia of Archaeal and Bacterial Type Strains, Phase II (KMG-II): from individual species to whole genera.</title>
        <authorList>
            <person name="Goeker M."/>
        </authorList>
    </citation>
    <scope>NUCLEOTIDE SEQUENCE [LARGE SCALE GENOMIC DNA]</scope>
    <source>
        <strain evidence="5 6">ATCC BAA-1854</strain>
    </source>
</reference>
<keyword evidence="6" id="KW-1185">Reference proteome</keyword>
<dbReference type="GO" id="GO:0030983">
    <property type="term" value="F:mismatched DNA binding"/>
    <property type="evidence" value="ECO:0007669"/>
    <property type="project" value="InterPro"/>
</dbReference>
<keyword evidence="2" id="KW-0067">ATP-binding</keyword>
<gene>
    <name evidence="5" type="ORF">JN11_03431</name>
</gene>
<dbReference type="GO" id="GO:0006298">
    <property type="term" value="P:mismatch repair"/>
    <property type="evidence" value="ECO:0007669"/>
    <property type="project" value="InterPro"/>
</dbReference>
<sequence>MTFFTDFQTRQDLNLLDRYSNKSVYAVFNSAKTAGASRLLEKMFNNPLTDYEAINLRSSIFKHFQEINIPFTIDAQAFSIAETYLEGGGVGILSSLVSTVRIATMKMVGVSEEYNLRVRQIQSTLKFCRQLNELVFHIISFMGENPVSKDLQNARDLLENHLKVIGFKSEKISFSKMVGYDRKFRVRMNQYLLDLVDLTHHLDLYIAVAGVSRTKGFSYALAQSADNNNLSIINCKNPLVKFAKGNNLEINRDKNVFFLTGANMAGKSTLMKSVGIAMYLAHMGFPVSADEMIFSVKDGLYTSINVSDNLAQGYSHYYAEVRRVKEVAEAVSASKKLFVIFDELFKGTNVKDAYDATLAVTEAFSKYKKCGFIISTHIIEVVEEFDNVGEHIQFFYLPTVMNGKIPTYTYNLTQGVSDDRHGMILIENEGILELLK</sequence>
<dbReference type="Gene3D" id="1.10.1420.10">
    <property type="match status" value="1"/>
</dbReference>
<dbReference type="Gene3D" id="3.40.50.300">
    <property type="entry name" value="P-loop containing nucleotide triphosphate hydrolases"/>
    <property type="match status" value="1"/>
</dbReference>
<protein>
    <submittedName>
        <fullName evidence="5">MutS-like protein</fullName>
    </submittedName>
</protein>
<feature type="domain" description="DNA mismatch repair proteins mutS family" evidence="4">
    <location>
        <begin position="254"/>
        <end position="436"/>
    </location>
</feature>
<evidence type="ECO:0000313" key="6">
    <source>
        <dbReference type="Proteomes" id="UP000317010"/>
    </source>
</evidence>
<dbReference type="PANTHER" id="PTHR11361">
    <property type="entry name" value="DNA MISMATCH REPAIR PROTEIN MUTS FAMILY MEMBER"/>
    <property type="match status" value="1"/>
</dbReference>
<keyword evidence="1" id="KW-0547">Nucleotide-binding</keyword>
<dbReference type="SMART" id="SM00534">
    <property type="entry name" value="MUTSac"/>
    <property type="match status" value="1"/>
</dbReference>
<dbReference type="GO" id="GO:0005524">
    <property type="term" value="F:ATP binding"/>
    <property type="evidence" value="ECO:0007669"/>
    <property type="project" value="UniProtKB-KW"/>
</dbReference>
<dbReference type="Pfam" id="PF00488">
    <property type="entry name" value="MutS_V"/>
    <property type="match status" value="1"/>
</dbReference>
<proteinExistence type="predicted"/>
<accession>A0A562TVG8</accession>
<comment type="caution">
    <text evidence="5">The sequence shown here is derived from an EMBL/GenBank/DDBJ whole genome shotgun (WGS) entry which is preliminary data.</text>
</comment>
<organism evidence="5 6">
    <name type="scientific">Mucilaginibacter frigoritolerans</name>
    <dbReference type="NCBI Taxonomy" id="652788"/>
    <lineage>
        <taxon>Bacteria</taxon>
        <taxon>Pseudomonadati</taxon>
        <taxon>Bacteroidota</taxon>
        <taxon>Sphingobacteriia</taxon>
        <taxon>Sphingobacteriales</taxon>
        <taxon>Sphingobacteriaceae</taxon>
        <taxon>Mucilaginibacter</taxon>
    </lineage>
</organism>
<dbReference type="InterPro" id="IPR027417">
    <property type="entry name" value="P-loop_NTPase"/>
</dbReference>
<dbReference type="SUPFAM" id="SSF48334">
    <property type="entry name" value="DNA repair protein MutS, domain III"/>
    <property type="match status" value="1"/>
</dbReference>
<dbReference type="RefSeq" id="WP_144914438.1">
    <property type="nucleotide sequence ID" value="NZ_VLLI01000010.1"/>
</dbReference>
<evidence type="ECO:0000259" key="4">
    <source>
        <dbReference type="SMART" id="SM00534"/>
    </source>
</evidence>
<dbReference type="InterPro" id="IPR036187">
    <property type="entry name" value="DNA_mismatch_repair_MutS_sf"/>
</dbReference>
<dbReference type="Proteomes" id="UP000317010">
    <property type="component" value="Unassembled WGS sequence"/>
</dbReference>
<dbReference type="InterPro" id="IPR045076">
    <property type="entry name" value="MutS"/>
</dbReference>
<dbReference type="OrthoDB" id="1097361at2"/>
<keyword evidence="3" id="KW-0238">DNA-binding</keyword>
<name>A0A562TVG8_9SPHI</name>